<dbReference type="EMBL" id="CAOQHR010000006">
    <property type="protein sequence ID" value="CAI6336760.1"/>
    <property type="molecule type" value="Genomic_DNA"/>
</dbReference>
<evidence type="ECO:0000256" key="4">
    <source>
        <dbReference type="ARBA" id="ARBA00023136"/>
    </source>
</evidence>
<feature type="transmembrane region" description="Helical" evidence="5">
    <location>
        <begin position="234"/>
        <end position="254"/>
    </location>
</feature>
<sequence length="286" mass="31972">MLAYTPNFPLSIIATIACTGVSAAYGWLLVRYRAWLLWSVLAGSLLETTGFIARTIAARSSNDGGAVHRVQFILLLIAPTLLSTTFLSMYARIVLCVSPEPQRTFRSRALWLPPKYTESFLVAFNILSLAVQTIGAVVFAGAGPTEKQRNENGRGIIQGGLVIQILCFALFAVFWVRFMVVAKRWKGDVGSRAEGRWRQLCAVVFGGLVIVQIRTIFRLFEFDDSRNYVSSHEWVFWVFDALPVLVACVGLFVFHPARYLPIEFLKIWVRSNSLSDAEREASGIIL</sequence>
<evidence type="ECO:0000256" key="1">
    <source>
        <dbReference type="ARBA" id="ARBA00004141"/>
    </source>
</evidence>
<dbReference type="PANTHER" id="PTHR31465">
    <property type="entry name" value="PROTEIN RTA1-RELATED"/>
    <property type="match status" value="1"/>
</dbReference>
<feature type="transmembrane region" description="Helical" evidence="5">
    <location>
        <begin position="6"/>
        <end position="28"/>
    </location>
</feature>
<evidence type="ECO:0000256" key="5">
    <source>
        <dbReference type="SAM" id="Phobius"/>
    </source>
</evidence>
<dbReference type="InterPro" id="IPR007568">
    <property type="entry name" value="RTA1"/>
</dbReference>
<protein>
    <submittedName>
        <fullName evidence="6">Uncharacterized protein</fullName>
    </submittedName>
</protein>
<feature type="transmembrane region" description="Helical" evidence="5">
    <location>
        <begin position="119"/>
        <end position="143"/>
    </location>
</feature>
<feature type="transmembrane region" description="Helical" evidence="5">
    <location>
        <begin position="155"/>
        <end position="176"/>
    </location>
</feature>
<evidence type="ECO:0000313" key="7">
    <source>
        <dbReference type="Proteomes" id="UP001152607"/>
    </source>
</evidence>
<feature type="transmembrane region" description="Helical" evidence="5">
    <location>
        <begin position="35"/>
        <end position="53"/>
    </location>
</feature>
<feature type="transmembrane region" description="Helical" evidence="5">
    <location>
        <begin position="197"/>
        <end position="214"/>
    </location>
</feature>
<comment type="caution">
    <text evidence="6">The sequence shown here is derived from an EMBL/GenBank/DDBJ whole genome shotgun (WGS) entry which is preliminary data.</text>
</comment>
<keyword evidence="2 5" id="KW-0812">Transmembrane</keyword>
<evidence type="ECO:0000313" key="6">
    <source>
        <dbReference type="EMBL" id="CAI6336760.1"/>
    </source>
</evidence>
<name>A0A9W4UIT6_9PLEO</name>
<comment type="subcellular location">
    <subcellularLocation>
        <location evidence="1">Membrane</location>
        <topology evidence="1">Multi-pass membrane protein</topology>
    </subcellularLocation>
</comment>
<organism evidence="6 7">
    <name type="scientific">Periconia digitata</name>
    <dbReference type="NCBI Taxonomy" id="1303443"/>
    <lineage>
        <taxon>Eukaryota</taxon>
        <taxon>Fungi</taxon>
        <taxon>Dikarya</taxon>
        <taxon>Ascomycota</taxon>
        <taxon>Pezizomycotina</taxon>
        <taxon>Dothideomycetes</taxon>
        <taxon>Pleosporomycetidae</taxon>
        <taxon>Pleosporales</taxon>
        <taxon>Massarineae</taxon>
        <taxon>Periconiaceae</taxon>
        <taxon>Periconia</taxon>
    </lineage>
</organism>
<dbReference type="PANTHER" id="PTHR31465:SF28">
    <property type="entry name" value="DOMAIN PROTEIN, PUTATIVE-RELATED"/>
    <property type="match status" value="1"/>
</dbReference>
<keyword evidence="4 5" id="KW-0472">Membrane</keyword>
<evidence type="ECO:0000256" key="2">
    <source>
        <dbReference type="ARBA" id="ARBA00022692"/>
    </source>
</evidence>
<dbReference type="Pfam" id="PF04479">
    <property type="entry name" value="RTA1"/>
    <property type="match status" value="1"/>
</dbReference>
<gene>
    <name evidence="6" type="ORF">PDIGIT_LOCUS9866</name>
</gene>
<dbReference type="AlphaFoldDB" id="A0A9W4UIT6"/>
<evidence type="ECO:0000256" key="3">
    <source>
        <dbReference type="ARBA" id="ARBA00022989"/>
    </source>
</evidence>
<dbReference type="OrthoDB" id="3358017at2759"/>
<feature type="transmembrane region" description="Helical" evidence="5">
    <location>
        <begin position="73"/>
        <end position="98"/>
    </location>
</feature>
<reference evidence="6" key="1">
    <citation type="submission" date="2023-01" db="EMBL/GenBank/DDBJ databases">
        <authorList>
            <person name="Van Ghelder C."/>
            <person name="Rancurel C."/>
        </authorList>
    </citation>
    <scope>NUCLEOTIDE SEQUENCE</scope>
    <source>
        <strain evidence="6">CNCM I-4278</strain>
    </source>
</reference>
<keyword evidence="7" id="KW-1185">Reference proteome</keyword>
<dbReference type="GO" id="GO:0016020">
    <property type="term" value="C:membrane"/>
    <property type="evidence" value="ECO:0007669"/>
    <property type="project" value="UniProtKB-SubCell"/>
</dbReference>
<keyword evidence="3 5" id="KW-1133">Transmembrane helix</keyword>
<proteinExistence type="predicted"/>
<dbReference type="Proteomes" id="UP001152607">
    <property type="component" value="Unassembled WGS sequence"/>
</dbReference>
<accession>A0A9W4UIT6</accession>